<dbReference type="InterPro" id="IPR000383">
    <property type="entry name" value="Xaa-Pro-like_dom"/>
</dbReference>
<dbReference type="InterPro" id="IPR029058">
    <property type="entry name" value="AB_hydrolase_fold"/>
</dbReference>
<keyword evidence="5" id="KW-0547">Nucleotide-binding</keyword>
<keyword evidence="3" id="KW-0732">Signal</keyword>
<dbReference type="GO" id="GO:0008239">
    <property type="term" value="F:dipeptidyl-peptidase activity"/>
    <property type="evidence" value="ECO:0007669"/>
    <property type="project" value="InterPro"/>
</dbReference>
<name>A0A4R6SLT1_LABRH</name>
<feature type="signal peptide" evidence="3">
    <location>
        <begin position="1"/>
        <end position="27"/>
    </location>
</feature>
<dbReference type="OrthoDB" id="9804819at2"/>
<evidence type="ECO:0000259" key="4">
    <source>
        <dbReference type="SMART" id="SM00939"/>
    </source>
</evidence>
<dbReference type="GO" id="GO:0005524">
    <property type="term" value="F:ATP binding"/>
    <property type="evidence" value="ECO:0007669"/>
    <property type="project" value="UniProtKB-KW"/>
</dbReference>
<keyword evidence="6" id="KW-1185">Reference proteome</keyword>
<reference evidence="5 6" key="1">
    <citation type="submission" date="2019-03" db="EMBL/GenBank/DDBJ databases">
        <title>Genomic Encyclopedia of Type Strains, Phase IV (KMG-IV): sequencing the most valuable type-strain genomes for metagenomic binning, comparative biology and taxonomic classification.</title>
        <authorList>
            <person name="Goeker M."/>
        </authorList>
    </citation>
    <scope>NUCLEOTIDE SEQUENCE [LARGE SCALE GENOMIC DNA]</scope>
    <source>
        <strain evidence="5 6">DSM 45361</strain>
    </source>
</reference>
<dbReference type="EMBL" id="SNXZ01000001">
    <property type="protein sequence ID" value="TDQ05069.1"/>
    <property type="molecule type" value="Genomic_DNA"/>
</dbReference>
<accession>A0A4R6SLT1</accession>
<dbReference type="Pfam" id="PF02129">
    <property type="entry name" value="Peptidase_S15"/>
    <property type="match status" value="2"/>
</dbReference>
<dbReference type="Gene3D" id="3.40.50.1820">
    <property type="entry name" value="alpha/beta hydrolase"/>
    <property type="match status" value="2"/>
</dbReference>
<organism evidence="5 6">
    <name type="scientific">Labedaea rhizosphaerae</name>
    <dbReference type="NCBI Taxonomy" id="598644"/>
    <lineage>
        <taxon>Bacteria</taxon>
        <taxon>Bacillati</taxon>
        <taxon>Actinomycetota</taxon>
        <taxon>Actinomycetes</taxon>
        <taxon>Pseudonocardiales</taxon>
        <taxon>Pseudonocardiaceae</taxon>
        <taxon>Labedaea</taxon>
    </lineage>
</organism>
<comment type="caution">
    <text evidence="5">The sequence shown here is derived from an EMBL/GenBank/DDBJ whole genome shotgun (WGS) entry which is preliminary data.</text>
</comment>
<dbReference type="InterPro" id="IPR008979">
    <property type="entry name" value="Galactose-bd-like_sf"/>
</dbReference>
<dbReference type="InterPro" id="IPR050261">
    <property type="entry name" value="FrsA_esterase"/>
</dbReference>
<keyword evidence="2" id="KW-0378">Hydrolase</keyword>
<dbReference type="PANTHER" id="PTHR22946:SF9">
    <property type="entry name" value="POLYKETIDE TRANSFERASE AF380"/>
    <property type="match status" value="1"/>
</dbReference>
<keyword evidence="5" id="KW-0067">ATP-binding</keyword>
<dbReference type="AlphaFoldDB" id="A0A4R6SLT1"/>
<sequence length="602" mass="62579">MRLTRLAAITAITTLASAGLAATPAGADPGYTVTTLHFAVTAGPSNQHCDVIGDFYTPAGASSTHRVPAVLTTNGFGGSKDGQAGIGKWLAGTQDYAVLSYSGLGFGGSGCKITLDDPDWDGKAASQLVSFLGGQDGIAFTDAAHTQPVAAPDYVVRDAVDHDGVAREHDPRVGMVGGSYGGEIQFAAASVDKRIDALIPLITWNDLSYSLTPNNTAQTTGVTSSVPGSAKVFWASLFFFEGAVLENLERPPNDPSRLIGCPNFPDVVCPGLAVTALQGFPTDDVTALTRHASVASYLPQIKVPVLLGQGQHDTLFNLNEAAATYQALKAQGTPVKMIWQAWGHSGNGGVTGEVDLGNPDPAAQYEVGRFLNWFDHYLKDEPTDLGPDFAYFRPWVPYTGNAAPAYASADAFPVGTPSKLYLSGNGSLVADASQATSGSHSMTTTLAGLPTSFGTVDGISTAGLFPDANLPGTYLQWTSPALTDDLDVAGSPQLNVKITSPTAWLTQGLGPIGDPVVYAKVYDVGPDGTQTLINDLVAPSRVADLGKPVKITLPAFVHRFAPGHQVRLILAGGDLNYRGAMVPIPLTVAGGSGQTLTLPLVD</sequence>
<evidence type="ECO:0000256" key="1">
    <source>
        <dbReference type="ARBA" id="ARBA00008645"/>
    </source>
</evidence>
<feature type="domain" description="Xaa-Pro dipeptidyl-peptidase C-terminal" evidence="4">
    <location>
        <begin position="371"/>
        <end position="595"/>
    </location>
</feature>
<evidence type="ECO:0000256" key="3">
    <source>
        <dbReference type="SAM" id="SignalP"/>
    </source>
</evidence>
<proteinExistence type="inferred from homology"/>
<dbReference type="Proteomes" id="UP000295444">
    <property type="component" value="Unassembled WGS sequence"/>
</dbReference>
<evidence type="ECO:0000313" key="6">
    <source>
        <dbReference type="Proteomes" id="UP000295444"/>
    </source>
</evidence>
<evidence type="ECO:0000313" key="5">
    <source>
        <dbReference type="EMBL" id="TDQ05069.1"/>
    </source>
</evidence>
<dbReference type="SUPFAM" id="SSF53474">
    <property type="entry name" value="alpha/beta-Hydrolases"/>
    <property type="match status" value="1"/>
</dbReference>
<dbReference type="RefSeq" id="WP_133847883.1">
    <property type="nucleotide sequence ID" value="NZ_SNXZ01000001.1"/>
</dbReference>
<dbReference type="Pfam" id="PF08530">
    <property type="entry name" value="PepX_C"/>
    <property type="match status" value="1"/>
</dbReference>
<dbReference type="Gene3D" id="2.60.120.260">
    <property type="entry name" value="Galactose-binding domain-like"/>
    <property type="match status" value="1"/>
</dbReference>
<dbReference type="SUPFAM" id="SSF49785">
    <property type="entry name" value="Galactose-binding domain-like"/>
    <property type="match status" value="1"/>
</dbReference>
<protein>
    <submittedName>
        <fullName evidence="5">ABC-2 type transport system ATP-binding protein</fullName>
    </submittedName>
</protein>
<dbReference type="InterPro" id="IPR013736">
    <property type="entry name" value="Xaa-Pro_dipept_C"/>
</dbReference>
<gene>
    <name evidence="5" type="ORF">EV186_1011033</name>
</gene>
<dbReference type="GO" id="GO:0052689">
    <property type="term" value="F:carboxylic ester hydrolase activity"/>
    <property type="evidence" value="ECO:0007669"/>
    <property type="project" value="UniProtKB-ARBA"/>
</dbReference>
<feature type="chain" id="PRO_5020186320" evidence="3">
    <location>
        <begin position="28"/>
        <end position="602"/>
    </location>
</feature>
<comment type="similarity">
    <text evidence="1">Belongs to the AB hydrolase superfamily.</text>
</comment>
<evidence type="ECO:0000256" key="2">
    <source>
        <dbReference type="ARBA" id="ARBA00022801"/>
    </source>
</evidence>
<dbReference type="SMART" id="SM00939">
    <property type="entry name" value="PepX_C"/>
    <property type="match status" value="1"/>
</dbReference>
<dbReference type="PANTHER" id="PTHR22946">
    <property type="entry name" value="DIENELACTONE HYDROLASE DOMAIN-CONTAINING PROTEIN-RELATED"/>
    <property type="match status" value="1"/>
</dbReference>